<reference evidence="2" key="1">
    <citation type="submission" date="2021-03" db="EMBL/GenBank/DDBJ databases">
        <title>Genome sequencing and assembly of Tianweitania sediminis.</title>
        <authorList>
            <person name="Chhetri G."/>
        </authorList>
    </citation>
    <scope>NUCLEOTIDE SEQUENCE</scope>
    <source>
        <strain evidence="2">Z8</strain>
    </source>
</reference>
<evidence type="ECO:0000256" key="1">
    <source>
        <dbReference type="SAM" id="Phobius"/>
    </source>
</evidence>
<evidence type="ECO:0000313" key="3">
    <source>
        <dbReference type="Proteomes" id="UP000666240"/>
    </source>
</evidence>
<proteinExistence type="predicted"/>
<dbReference type="RefSeq" id="WP_209333589.1">
    <property type="nucleotide sequence ID" value="NZ_JAGIYY010000001.1"/>
</dbReference>
<keyword evidence="3" id="KW-1185">Reference proteome</keyword>
<evidence type="ECO:0000313" key="2">
    <source>
        <dbReference type="EMBL" id="MBP0437593.1"/>
    </source>
</evidence>
<protein>
    <submittedName>
        <fullName evidence="2">Uncharacterized protein</fullName>
    </submittedName>
</protein>
<keyword evidence="1" id="KW-1133">Transmembrane helix</keyword>
<organism evidence="2 3">
    <name type="scientific">Tianweitania sediminis</name>
    <dbReference type="NCBI Taxonomy" id="1502156"/>
    <lineage>
        <taxon>Bacteria</taxon>
        <taxon>Pseudomonadati</taxon>
        <taxon>Pseudomonadota</taxon>
        <taxon>Alphaproteobacteria</taxon>
        <taxon>Hyphomicrobiales</taxon>
        <taxon>Phyllobacteriaceae</taxon>
        <taxon>Tianweitania</taxon>
    </lineage>
</organism>
<sequence>MHRFRAPEWYIPIFMLVLLVAAAVSAMLPKEQQLELSGLVGDQAAPPAPAPVNLVDASGLQ</sequence>
<feature type="transmembrane region" description="Helical" evidence="1">
    <location>
        <begin position="9"/>
        <end position="28"/>
    </location>
</feature>
<gene>
    <name evidence="2" type="ORF">J5Y06_02855</name>
</gene>
<accession>A0A8J7QZB9</accession>
<comment type="caution">
    <text evidence="2">The sequence shown here is derived from an EMBL/GenBank/DDBJ whole genome shotgun (WGS) entry which is preliminary data.</text>
</comment>
<keyword evidence="1" id="KW-0472">Membrane</keyword>
<name>A0A8J7QZB9_9HYPH</name>
<dbReference type="AlphaFoldDB" id="A0A8J7QZB9"/>
<keyword evidence="1" id="KW-0812">Transmembrane</keyword>
<dbReference type="Proteomes" id="UP000666240">
    <property type="component" value="Unassembled WGS sequence"/>
</dbReference>
<dbReference type="EMBL" id="JAGIYY010000001">
    <property type="protein sequence ID" value="MBP0437593.1"/>
    <property type="molecule type" value="Genomic_DNA"/>
</dbReference>